<dbReference type="EMBL" id="CP022263">
    <property type="protein sequence ID" value="ASK90503.1"/>
    <property type="molecule type" value="Genomic_DNA"/>
</dbReference>
<feature type="compositionally biased region" description="Basic and acidic residues" evidence="1">
    <location>
        <begin position="70"/>
        <end position="88"/>
    </location>
</feature>
<evidence type="ECO:0000256" key="1">
    <source>
        <dbReference type="SAM" id="MobiDB-lite"/>
    </source>
</evidence>
<dbReference type="AlphaFoldDB" id="A0AB33CBE6"/>
<sequence>MSAFALSTVRHKDHERTKLANDLKAFAKSGGKVQKLGATPVRKSLSRRELNDARIAKASHQHESLLLTDNDQRRKCEQGRAAKTERNAGAKRLPRVNQQPLNRTDQIDMAGRDHLP</sequence>
<name>A0AB33CBE6_XANCI</name>
<dbReference type="RefSeq" id="WP_039586180.1">
    <property type="nucleotide sequence ID" value="NZ_CP022263.1"/>
</dbReference>
<organism evidence="2 3">
    <name type="scientific">Xanthomonas citri pv. vignicola</name>
    <dbReference type="NCBI Taxonomy" id="473426"/>
    <lineage>
        <taxon>Bacteria</taxon>
        <taxon>Pseudomonadati</taxon>
        <taxon>Pseudomonadota</taxon>
        <taxon>Gammaproteobacteria</taxon>
        <taxon>Lysobacterales</taxon>
        <taxon>Lysobacteraceae</taxon>
        <taxon>Xanthomonas</taxon>
    </lineage>
</organism>
<evidence type="ECO:0000313" key="2">
    <source>
        <dbReference type="EMBL" id="ASK90503.1"/>
    </source>
</evidence>
<proteinExistence type="predicted"/>
<feature type="region of interest" description="Disordered" evidence="1">
    <location>
        <begin position="58"/>
        <end position="116"/>
    </location>
</feature>
<dbReference type="Proteomes" id="UP000198357">
    <property type="component" value="Chromosome"/>
</dbReference>
<gene>
    <name evidence="2" type="ORF">XcvCFBP7111P_02390</name>
</gene>
<protein>
    <submittedName>
        <fullName evidence="2">Uncharacterized protein</fullName>
    </submittedName>
</protein>
<accession>A0AB33CBE6</accession>
<reference evidence="2 3" key="1">
    <citation type="submission" date="2017-06" db="EMBL/GenBank/DDBJ databases">
        <title>First complete genome sequences of Xanthomonas citri pv. vignicola strains CFBP 7111, CFBP 7112 and CFBP 7113 using long-read technology.</title>
        <authorList>
            <person name="Ruh M."/>
            <person name="Briand M."/>
            <person name="Bonneau S."/>
            <person name="Jacques M.A."/>
            <person name="Chen N.W.G."/>
        </authorList>
    </citation>
    <scope>NUCLEOTIDE SEQUENCE [LARGE SCALE GENOMIC DNA]</scope>
    <source>
        <strain evidence="2 3">CFBP7111</strain>
    </source>
</reference>
<evidence type="ECO:0000313" key="3">
    <source>
        <dbReference type="Proteomes" id="UP000198357"/>
    </source>
</evidence>